<dbReference type="Pfam" id="PF08867">
    <property type="entry name" value="FRG"/>
    <property type="match status" value="1"/>
</dbReference>
<dbReference type="Proteomes" id="UP000663069">
    <property type="component" value="Chromosome"/>
</dbReference>
<protein>
    <submittedName>
        <fullName evidence="2">FRG domain-containing protein</fullName>
    </submittedName>
</protein>
<keyword evidence="3" id="KW-1185">Reference proteome</keyword>
<sequence>MCNTEKICSIADLSNKLKELGEPKEGYTRFFRGHSDESYILVPSIYRSNLIGSEDKIIKEAFTRCSSSFLPYETLFEKLTKLQHYDYKTRLLDISSNVLVALYFSIAEHKKQSVANADKDGEIIILDIPNSEIKYSDSDLVSILSNLSLMKKDFNIKKCEDEARLYAICEKVMYESEMEDKRQSLIKAGKSIPETYTKFLEIGKKSIEDKSFIEKFNQQPEVIELLNYTRREKPSFSPNIEPEKLHKIVAVKAKENNPRIMRQQGAFLLFGINEEKAKHVEVNPDWIRKINDKDKLLVDKDFKDKILKELKSFGISHQELFPELDSQANDIMDKYK</sequence>
<dbReference type="InterPro" id="IPR014966">
    <property type="entry name" value="FRG-dom"/>
</dbReference>
<feature type="domain" description="FRG" evidence="1">
    <location>
        <begin position="25"/>
        <end position="124"/>
    </location>
</feature>
<name>A0ABX6UWM8_9PAST</name>
<evidence type="ECO:0000313" key="3">
    <source>
        <dbReference type="Proteomes" id="UP000663069"/>
    </source>
</evidence>
<gene>
    <name evidence="2" type="ORF">IHV77_06465</name>
</gene>
<accession>A0ABX6UWM8</accession>
<reference evidence="2 3" key="1">
    <citation type="submission" date="2020-10" db="EMBL/GenBank/DDBJ databases">
        <title>Genome Sequencing of Rodentibacter spp. strain DSM111151.</title>
        <authorList>
            <person name="Benga L."/>
            <person name="Lautwein T."/>
        </authorList>
    </citation>
    <scope>NUCLEOTIDE SEQUENCE [LARGE SCALE GENOMIC DNA]</scope>
    <source>
        <strain evidence="2 3">DSM 111151</strain>
    </source>
</reference>
<dbReference type="EMBL" id="CP063056">
    <property type="protein sequence ID" value="QPB41591.1"/>
    <property type="molecule type" value="Genomic_DNA"/>
</dbReference>
<evidence type="ECO:0000259" key="1">
    <source>
        <dbReference type="SMART" id="SM00901"/>
    </source>
</evidence>
<evidence type="ECO:0000313" key="2">
    <source>
        <dbReference type="EMBL" id="QPB41591.1"/>
    </source>
</evidence>
<proteinExistence type="predicted"/>
<organism evidence="2 3">
    <name type="scientific">Rodentibacter haemolyticus</name>
    <dbReference type="NCBI Taxonomy" id="2778911"/>
    <lineage>
        <taxon>Bacteria</taxon>
        <taxon>Pseudomonadati</taxon>
        <taxon>Pseudomonadota</taxon>
        <taxon>Gammaproteobacteria</taxon>
        <taxon>Pasteurellales</taxon>
        <taxon>Pasteurellaceae</taxon>
        <taxon>Rodentibacter</taxon>
    </lineage>
</organism>
<dbReference type="RefSeq" id="WP_194811189.1">
    <property type="nucleotide sequence ID" value="NZ_CP063056.1"/>
</dbReference>
<dbReference type="SMART" id="SM00901">
    <property type="entry name" value="FRG"/>
    <property type="match status" value="1"/>
</dbReference>